<name>A0A520KY20_9EURY</name>
<dbReference type="AlphaFoldDB" id="A0A520KY20"/>
<gene>
    <name evidence="1" type="ORF">EF807_01960</name>
</gene>
<dbReference type="EMBL" id="RXIL01000035">
    <property type="protein sequence ID" value="RZN71922.1"/>
    <property type="molecule type" value="Genomic_DNA"/>
</dbReference>
<comment type="caution">
    <text evidence="1">The sequence shown here is derived from an EMBL/GenBank/DDBJ whole genome shotgun (WGS) entry which is preliminary data.</text>
</comment>
<dbReference type="Proteomes" id="UP000320766">
    <property type="component" value="Unassembled WGS sequence"/>
</dbReference>
<protein>
    <submittedName>
        <fullName evidence="1">Uncharacterized protein</fullName>
    </submittedName>
</protein>
<sequence>MNELTRALVEALQKDLGFLAKGVIAHSCEEIEKNDSNLKKEDLPILFDHVEKRIAFIKDEITARRIVGQLSDRFG</sequence>
<evidence type="ECO:0000313" key="2">
    <source>
        <dbReference type="Proteomes" id="UP000320766"/>
    </source>
</evidence>
<accession>A0A520KY20</accession>
<reference evidence="1 2" key="1">
    <citation type="journal article" date="2019" name="Nat. Microbiol.">
        <title>Wide diversity of methane and short-chain alkane metabolisms in uncultured archaea.</title>
        <authorList>
            <person name="Borrel G."/>
            <person name="Adam P.S."/>
            <person name="McKay L.J."/>
            <person name="Chen L.X."/>
            <person name="Sierra-Garcia I.N."/>
            <person name="Sieber C.M."/>
            <person name="Letourneur Q."/>
            <person name="Ghozlane A."/>
            <person name="Andersen G.L."/>
            <person name="Li W.J."/>
            <person name="Hallam S.J."/>
            <person name="Muyzer G."/>
            <person name="de Oliveira V.M."/>
            <person name="Inskeep W.P."/>
            <person name="Banfield J.F."/>
            <person name="Gribaldo S."/>
        </authorList>
    </citation>
    <scope>NUCLEOTIDE SEQUENCE [LARGE SCALE GENOMIC DNA]</scope>
    <source>
        <strain evidence="1">NM1b</strain>
    </source>
</reference>
<proteinExistence type="predicted"/>
<evidence type="ECO:0000313" key="1">
    <source>
        <dbReference type="EMBL" id="RZN71922.1"/>
    </source>
</evidence>
<organism evidence="1 2">
    <name type="scientific">Candidatus Methanolliviera hydrocarbonicum</name>
    <dbReference type="NCBI Taxonomy" id="2491085"/>
    <lineage>
        <taxon>Archaea</taxon>
        <taxon>Methanobacteriati</taxon>
        <taxon>Methanobacteriota</taxon>
        <taxon>Candidatus Methanoliparia</taxon>
        <taxon>Candidatus Methanoliparales</taxon>
        <taxon>Candidatus Methanollivieraceae</taxon>
        <taxon>Candidatus Methanolliviera</taxon>
    </lineage>
</organism>